<name>A0A7Z7I8I6_9BURK</name>
<protein>
    <submittedName>
        <fullName evidence="1">Uncharacterized protein</fullName>
    </submittedName>
</protein>
<evidence type="ECO:0000313" key="2">
    <source>
        <dbReference type="Proteomes" id="UP000219522"/>
    </source>
</evidence>
<dbReference type="Proteomes" id="UP000219522">
    <property type="component" value="Unassembled WGS sequence"/>
</dbReference>
<dbReference type="RefSeq" id="WP_097190219.1">
    <property type="nucleotide sequence ID" value="NZ_OCSU01000002.1"/>
</dbReference>
<gene>
    <name evidence="1" type="ORF">SAMN05446927_4125</name>
</gene>
<organism evidence="1 2">
    <name type="scientific">Caballeronia arationis</name>
    <dbReference type="NCBI Taxonomy" id="1777142"/>
    <lineage>
        <taxon>Bacteria</taxon>
        <taxon>Pseudomonadati</taxon>
        <taxon>Pseudomonadota</taxon>
        <taxon>Betaproteobacteria</taxon>
        <taxon>Burkholderiales</taxon>
        <taxon>Burkholderiaceae</taxon>
        <taxon>Caballeronia</taxon>
    </lineage>
</organism>
<proteinExistence type="predicted"/>
<comment type="caution">
    <text evidence="1">The sequence shown here is derived from an EMBL/GenBank/DDBJ whole genome shotgun (WGS) entry which is preliminary data.</text>
</comment>
<evidence type="ECO:0000313" key="1">
    <source>
        <dbReference type="EMBL" id="SOE80872.1"/>
    </source>
</evidence>
<accession>A0A7Z7I8I6</accession>
<reference evidence="1 2" key="1">
    <citation type="submission" date="2017-09" db="EMBL/GenBank/DDBJ databases">
        <authorList>
            <person name="Varghese N."/>
            <person name="Submissions S."/>
        </authorList>
    </citation>
    <scope>NUCLEOTIDE SEQUENCE [LARGE SCALE GENOMIC DNA]</scope>
    <source>
        <strain evidence="1 2">OK806</strain>
    </source>
</reference>
<keyword evidence="2" id="KW-1185">Reference proteome</keyword>
<sequence>MARLPDSLFAQLLALPLGAALVLPLGVPMQAAERAIASVIEQHPMRRFAIGEHVAQPSQGEAVHNVRIGRLADA</sequence>
<dbReference type="EMBL" id="OCSU01000002">
    <property type="protein sequence ID" value="SOE80872.1"/>
    <property type="molecule type" value="Genomic_DNA"/>
</dbReference>
<dbReference type="AlphaFoldDB" id="A0A7Z7I8I6"/>